<gene>
    <name evidence="7" type="ORF">QBC46DRAFT_426623</name>
</gene>
<dbReference type="PANTHER" id="PTHR10279">
    <property type="entry name" value="ORNITHINE DECARBOXYLASE ANTIZYME"/>
    <property type="match status" value="1"/>
</dbReference>
<keyword evidence="8" id="KW-1185">Reference proteome</keyword>
<organism evidence="7 8">
    <name type="scientific">Diplogelasinospora grovesii</name>
    <dbReference type="NCBI Taxonomy" id="303347"/>
    <lineage>
        <taxon>Eukaryota</taxon>
        <taxon>Fungi</taxon>
        <taxon>Dikarya</taxon>
        <taxon>Ascomycota</taxon>
        <taxon>Pezizomycotina</taxon>
        <taxon>Sordariomycetes</taxon>
        <taxon>Sordariomycetidae</taxon>
        <taxon>Sordariales</taxon>
        <taxon>Diplogelasinosporaceae</taxon>
        <taxon>Diplogelasinospora</taxon>
    </lineage>
</organism>
<dbReference type="Proteomes" id="UP001303473">
    <property type="component" value="Unassembled WGS sequence"/>
</dbReference>
<dbReference type="EMBL" id="MU853974">
    <property type="protein sequence ID" value="KAK3934614.1"/>
    <property type="molecule type" value="Genomic_DNA"/>
</dbReference>
<comment type="function">
    <text evidence="1">Ornithine decarboxylase (ODC) antizyme protein that negatively regulates ODC activity and intracellular polyamine biosynthesis in response to increased intracellular polyamine levels. Binds to ODC monomers, inhibiting the assembly of the functional ODC homodimer, and targets the monomers for ubiquitin-independent proteolytic destruction by the 26S proteasome.</text>
</comment>
<dbReference type="GO" id="GO:0075523">
    <property type="term" value="P:viral translational frameshifting"/>
    <property type="evidence" value="ECO:0007669"/>
    <property type="project" value="UniProtKB-KW"/>
</dbReference>
<evidence type="ECO:0000256" key="2">
    <source>
        <dbReference type="ARBA" id="ARBA00008796"/>
    </source>
</evidence>
<dbReference type="AlphaFoldDB" id="A0AAN6MWH9"/>
<dbReference type="GO" id="GO:0005737">
    <property type="term" value="C:cytoplasm"/>
    <property type="evidence" value="ECO:0007669"/>
    <property type="project" value="TreeGrafter"/>
</dbReference>
<dbReference type="InterPro" id="IPR038581">
    <property type="entry name" value="ODC_AZ_sf"/>
</dbReference>
<comment type="similarity">
    <text evidence="2">Belongs to the ODC antizyme family.</text>
</comment>
<dbReference type="GO" id="GO:0005634">
    <property type="term" value="C:nucleus"/>
    <property type="evidence" value="ECO:0007669"/>
    <property type="project" value="TreeGrafter"/>
</dbReference>
<feature type="compositionally biased region" description="Low complexity" evidence="6">
    <location>
        <begin position="89"/>
        <end position="108"/>
    </location>
</feature>
<evidence type="ECO:0000256" key="6">
    <source>
        <dbReference type="SAM" id="MobiDB-lite"/>
    </source>
</evidence>
<dbReference type="Pfam" id="PF02100">
    <property type="entry name" value="ODC_AZ"/>
    <property type="match status" value="1"/>
</dbReference>
<dbReference type="Gene3D" id="3.40.630.60">
    <property type="match status" value="1"/>
</dbReference>
<name>A0AAN6MWH9_9PEZI</name>
<sequence length="326" mass="35277">MAPMKQTNNNHSSSNYGEDVVRQADILASCYMVDSATASLKGLHYCTTGGPSGIPEVPSTGLPSPPSSPPLAAITSTNQLALTPKAKSRNSTSNSNGRNTSRGNNNNNARHHRRGGATLRIREECERFFCETLRAMFLGERYTAAQHSGLTGVYDNNNNDDYYRNSIGNGMGCDGPGAGSIIDANGQLTPPDDYPIANQALMASRVGVGVRHDIDAWLEIWDYAGGASFRAFVSEDGGDRSLFVFFDDSILGRDLKKALVALIELAEGPLFCSHMVICIDRSIPEDDGKALVKGLQWAGFSLTTLDYWTGGYDVVSDRWLFMGMEV</sequence>
<keyword evidence="5" id="KW-0688">Ribosomal frameshifting</keyword>
<evidence type="ECO:0000313" key="7">
    <source>
        <dbReference type="EMBL" id="KAK3934614.1"/>
    </source>
</evidence>
<dbReference type="GO" id="GO:0008073">
    <property type="term" value="F:ornithine decarboxylase inhibitor activity"/>
    <property type="evidence" value="ECO:0007669"/>
    <property type="project" value="InterPro"/>
</dbReference>
<comment type="subunit">
    <text evidence="3">Interacts with ODC and thereby sterically blocks ODC homodimerization.</text>
</comment>
<proteinExistence type="inferred from homology"/>
<dbReference type="InterPro" id="IPR016181">
    <property type="entry name" value="Acyl_CoA_acyltransferase"/>
</dbReference>
<evidence type="ECO:0000313" key="8">
    <source>
        <dbReference type="Proteomes" id="UP001303473"/>
    </source>
</evidence>
<evidence type="ECO:0000256" key="1">
    <source>
        <dbReference type="ARBA" id="ARBA00002307"/>
    </source>
</evidence>
<dbReference type="SUPFAM" id="SSF55729">
    <property type="entry name" value="Acyl-CoA N-acyltransferases (Nat)"/>
    <property type="match status" value="1"/>
</dbReference>
<dbReference type="GO" id="GO:0045732">
    <property type="term" value="P:positive regulation of protein catabolic process"/>
    <property type="evidence" value="ECO:0007669"/>
    <property type="project" value="TreeGrafter"/>
</dbReference>
<evidence type="ECO:0000256" key="5">
    <source>
        <dbReference type="ARBA" id="ARBA00022758"/>
    </source>
</evidence>
<dbReference type="InterPro" id="IPR002993">
    <property type="entry name" value="ODC_AZ"/>
</dbReference>
<evidence type="ECO:0000256" key="4">
    <source>
        <dbReference type="ARBA" id="ARBA00017712"/>
    </source>
</evidence>
<reference evidence="8" key="1">
    <citation type="journal article" date="2023" name="Mol. Phylogenet. Evol.">
        <title>Genome-scale phylogeny and comparative genomics of the fungal order Sordariales.</title>
        <authorList>
            <person name="Hensen N."/>
            <person name="Bonometti L."/>
            <person name="Westerberg I."/>
            <person name="Brannstrom I.O."/>
            <person name="Guillou S."/>
            <person name="Cros-Aarteil S."/>
            <person name="Calhoun S."/>
            <person name="Haridas S."/>
            <person name="Kuo A."/>
            <person name="Mondo S."/>
            <person name="Pangilinan J."/>
            <person name="Riley R."/>
            <person name="LaButti K."/>
            <person name="Andreopoulos B."/>
            <person name="Lipzen A."/>
            <person name="Chen C."/>
            <person name="Yan M."/>
            <person name="Daum C."/>
            <person name="Ng V."/>
            <person name="Clum A."/>
            <person name="Steindorff A."/>
            <person name="Ohm R.A."/>
            <person name="Martin F."/>
            <person name="Silar P."/>
            <person name="Natvig D.O."/>
            <person name="Lalanne C."/>
            <person name="Gautier V."/>
            <person name="Ament-Velasquez S.L."/>
            <person name="Kruys A."/>
            <person name="Hutchinson M.I."/>
            <person name="Powell A.J."/>
            <person name="Barry K."/>
            <person name="Miller A.N."/>
            <person name="Grigoriev I.V."/>
            <person name="Debuchy R."/>
            <person name="Gladieux P."/>
            <person name="Hiltunen Thoren M."/>
            <person name="Johannesson H."/>
        </authorList>
    </citation>
    <scope>NUCLEOTIDE SEQUENCE [LARGE SCALE GENOMIC DNA]</scope>
    <source>
        <strain evidence="8">CBS 340.73</strain>
    </source>
</reference>
<comment type="caution">
    <text evidence="7">The sequence shown here is derived from an EMBL/GenBank/DDBJ whole genome shotgun (WGS) entry which is preliminary data.</text>
</comment>
<dbReference type="PANTHER" id="PTHR10279:SF10">
    <property type="entry name" value="ORNITHINE DECARBOXYLASE ANTIZYME"/>
    <property type="match status" value="1"/>
</dbReference>
<protein>
    <recommendedName>
        <fullName evidence="4">Ornithine decarboxylase antizyme</fullName>
    </recommendedName>
</protein>
<accession>A0AAN6MWH9</accession>
<evidence type="ECO:0000256" key="3">
    <source>
        <dbReference type="ARBA" id="ARBA00011486"/>
    </source>
</evidence>
<feature type="region of interest" description="Disordered" evidence="6">
    <location>
        <begin position="81"/>
        <end position="115"/>
    </location>
</feature>